<dbReference type="InterPro" id="IPR034718">
    <property type="entry name" value="RlpA"/>
</dbReference>
<comment type="caution">
    <text evidence="7">The sequence shown here is derived from an EMBL/GenBank/DDBJ whole genome shotgun (WGS) entry which is preliminary data.</text>
</comment>
<dbReference type="InterPro" id="IPR036908">
    <property type="entry name" value="RlpA-like_sf"/>
</dbReference>
<dbReference type="EMBL" id="JAXAFJ010000002">
    <property type="protein sequence ID" value="MDX6805345.1"/>
    <property type="molecule type" value="Genomic_DNA"/>
</dbReference>
<dbReference type="Pfam" id="PF03330">
    <property type="entry name" value="DPBB_1"/>
    <property type="match status" value="1"/>
</dbReference>
<protein>
    <recommendedName>
        <fullName evidence="3">Endolytic peptidoglycan transglycosylase RlpA</fullName>
        <ecNumber evidence="3">4.2.2.-</ecNumber>
    </recommendedName>
</protein>
<dbReference type="EC" id="4.2.2.-" evidence="3"/>
<feature type="compositionally biased region" description="Polar residues" evidence="5">
    <location>
        <begin position="328"/>
        <end position="339"/>
    </location>
</feature>
<dbReference type="HAMAP" id="MF_02071">
    <property type="entry name" value="RlpA"/>
    <property type="match status" value="1"/>
</dbReference>
<sequence>MKLDPARQNHADHRKGHMFRCGGILTTVVLAGLAAGCVEKPKPVAQIAAPVQTARTEKPDAALASILVDKPAAKSAARKVAGKVDSPEGYKASGTASWYGPRFHGRSTSNGEVFDSTSISAAHRSLPLPSYARVTNEANGRSIIVRVNDRGPFHQNRLVDVSQRTAELLDFRRKGMARVKVEYVGPAPVQADDRETLMASYSEPGKLNQIANRATTLLASLMPGGEEPDTEREEIVETAPAGPAVATATNPAGPVAPSPAARTAVASVRPAAAAPRTETAAAKQSQPATVPQATPVELADASPPSPVSATTPDDQIAGRISAGFAGMSSPQPLTASTAPMSEPVLGSMAFSPMGLRGAR</sequence>
<evidence type="ECO:0000256" key="2">
    <source>
        <dbReference type="ARBA" id="ARBA00023316"/>
    </source>
</evidence>
<evidence type="ECO:0000313" key="7">
    <source>
        <dbReference type="EMBL" id="MDX6805345.1"/>
    </source>
</evidence>
<evidence type="ECO:0000256" key="3">
    <source>
        <dbReference type="HAMAP-Rule" id="MF_02071"/>
    </source>
</evidence>
<evidence type="ECO:0000259" key="6">
    <source>
        <dbReference type="Pfam" id="PF03330"/>
    </source>
</evidence>
<dbReference type="SUPFAM" id="SSF50685">
    <property type="entry name" value="Barwin-like endoglucanases"/>
    <property type="match status" value="1"/>
</dbReference>
<dbReference type="NCBIfam" id="TIGR00413">
    <property type="entry name" value="rlpA"/>
    <property type="match status" value="1"/>
</dbReference>
<evidence type="ECO:0000256" key="5">
    <source>
        <dbReference type="SAM" id="MobiDB-lite"/>
    </source>
</evidence>
<feature type="compositionally biased region" description="Low complexity" evidence="5">
    <location>
        <begin position="244"/>
        <end position="282"/>
    </location>
</feature>
<feature type="compositionally biased region" description="Polar residues" evidence="5">
    <location>
        <begin position="283"/>
        <end position="292"/>
    </location>
</feature>
<feature type="region of interest" description="Disordered" evidence="5">
    <location>
        <begin position="244"/>
        <end position="359"/>
    </location>
</feature>
<comment type="similarity">
    <text evidence="3 4">Belongs to the RlpA family.</text>
</comment>
<evidence type="ECO:0000256" key="4">
    <source>
        <dbReference type="RuleBase" id="RU003495"/>
    </source>
</evidence>
<organism evidence="7 8">
    <name type="scientific">Terrihabitans rhizophilus</name>
    <dbReference type="NCBI Taxonomy" id="3092662"/>
    <lineage>
        <taxon>Bacteria</taxon>
        <taxon>Pseudomonadati</taxon>
        <taxon>Pseudomonadota</taxon>
        <taxon>Alphaproteobacteria</taxon>
        <taxon>Hyphomicrobiales</taxon>
        <taxon>Terrihabitans</taxon>
    </lineage>
</organism>
<evidence type="ECO:0000313" key="8">
    <source>
        <dbReference type="Proteomes" id="UP001274321"/>
    </source>
</evidence>
<dbReference type="PANTHER" id="PTHR34183">
    <property type="entry name" value="ENDOLYTIC PEPTIDOGLYCAN TRANSGLYCOSYLASE RLPA"/>
    <property type="match status" value="1"/>
</dbReference>
<dbReference type="InterPro" id="IPR009009">
    <property type="entry name" value="RlpA-like_DPBB"/>
</dbReference>
<feature type="compositionally biased region" description="Low complexity" evidence="5">
    <location>
        <begin position="299"/>
        <end position="314"/>
    </location>
</feature>
<dbReference type="RefSeq" id="WP_319843463.1">
    <property type="nucleotide sequence ID" value="NZ_JAXAFJ010000002.1"/>
</dbReference>
<gene>
    <name evidence="3" type="primary">rlpA</name>
    <name evidence="7" type="ORF">SCD90_04650</name>
</gene>
<keyword evidence="8" id="KW-1185">Reference proteome</keyword>
<reference evidence="7 8" key="1">
    <citation type="submission" date="2023-11" db="EMBL/GenBank/DDBJ databases">
        <authorList>
            <person name="Bao R."/>
        </authorList>
    </citation>
    <scope>NUCLEOTIDE SEQUENCE [LARGE SCALE GENOMIC DNA]</scope>
    <source>
        <strain evidence="7 8">PJ23</strain>
    </source>
</reference>
<dbReference type="PANTHER" id="PTHR34183:SF1">
    <property type="entry name" value="ENDOLYTIC PEPTIDOGLYCAN TRANSGLYCOSYLASE RLPA"/>
    <property type="match status" value="1"/>
</dbReference>
<feature type="domain" description="RlpA-like protein double-psi beta-barrel" evidence="6">
    <location>
        <begin position="92"/>
        <end position="181"/>
    </location>
</feature>
<dbReference type="CDD" id="cd22268">
    <property type="entry name" value="DPBB_RlpA-like"/>
    <property type="match status" value="1"/>
</dbReference>
<proteinExistence type="inferred from homology"/>
<accession>A0ABU4RNQ3</accession>
<comment type="function">
    <text evidence="3">Lytic transglycosylase with a strong preference for naked glycan strands that lack stem peptides.</text>
</comment>
<evidence type="ECO:0000256" key="1">
    <source>
        <dbReference type="ARBA" id="ARBA00023239"/>
    </source>
</evidence>
<keyword evidence="2 3" id="KW-0961">Cell wall biogenesis/degradation</keyword>
<dbReference type="Gene3D" id="2.40.40.10">
    <property type="entry name" value="RlpA-like domain"/>
    <property type="match status" value="1"/>
</dbReference>
<dbReference type="Proteomes" id="UP001274321">
    <property type="component" value="Unassembled WGS sequence"/>
</dbReference>
<keyword evidence="1 3" id="KW-0456">Lyase</keyword>
<dbReference type="InterPro" id="IPR012997">
    <property type="entry name" value="RplA"/>
</dbReference>
<name>A0ABU4RNQ3_9HYPH</name>